<dbReference type="GO" id="GO:0045004">
    <property type="term" value="P:DNA replication proofreading"/>
    <property type="evidence" value="ECO:0007669"/>
    <property type="project" value="TreeGrafter"/>
</dbReference>
<dbReference type="InterPro" id="IPR013520">
    <property type="entry name" value="Ribonucl_H"/>
</dbReference>
<evidence type="ECO:0000256" key="2">
    <source>
        <dbReference type="ARBA" id="ARBA00026073"/>
    </source>
</evidence>
<dbReference type="Proteomes" id="UP000215181">
    <property type="component" value="Unassembled WGS sequence"/>
</dbReference>
<dbReference type="CDD" id="cd06127">
    <property type="entry name" value="DEDDh"/>
    <property type="match status" value="1"/>
</dbReference>
<protein>
    <recommendedName>
        <fullName evidence="3">Exonuclease domain-containing protein</fullName>
    </recommendedName>
</protein>
<evidence type="ECO:0000313" key="4">
    <source>
        <dbReference type="EMBL" id="OYD52944.1"/>
    </source>
</evidence>
<dbReference type="AlphaFoldDB" id="A0A235EVC1"/>
<evidence type="ECO:0000256" key="1">
    <source>
        <dbReference type="ARBA" id="ARBA00025483"/>
    </source>
</evidence>
<comment type="caution">
    <text evidence="4">The sequence shown here is derived from an EMBL/GenBank/DDBJ whole genome shotgun (WGS) entry which is preliminary data.</text>
</comment>
<accession>A0A235EVC1</accession>
<dbReference type="GO" id="GO:0008408">
    <property type="term" value="F:3'-5' exonuclease activity"/>
    <property type="evidence" value="ECO:0007669"/>
    <property type="project" value="TreeGrafter"/>
</dbReference>
<keyword evidence="5" id="KW-1185">Reference proteome</keyword>
<dbReference type="SMART" id="SM00479">
    <property type="entry name" value="EXOIII"/>
    <property type="match status" value="1"/>
</dbReference>
<name>A0A235EVC1_9RHOO</name>
<reference evidence="4 5" key="1">
    <citation type="submission" date="2017-07" db="EMBL/GenBank/DDBJ databases">
        <title>Thauera sp. KNDSS-Mac4 genome sequence and assembly.</title>
        <authorList>
            <person name="Mayilraj S."/>
        </authorList>
    </citation>
    <scope>NUCLEOTIDE SEQUENCE [LARGE SCALE GENOMIC DNA]</scope>
    <source>
        <strain evidence="4 5">KNDSS-Mac4</strain>
    </source>
</reference>
<dbReference type="PANTHER" id="PTHR30231:SF37">
    <property type="entry name" value="EXODEOXYRIBONUCLEASE 10"/>
    <property type="match status" value="1"/>
</dbReference>
<organism evidence="4 5">
    <name type="scientific">Thauera propionica</name>
    <dbReference type="NCBI Taxonomy" id="2019431"/>
    <lineage>
        <taxon>Bacteria</taxon>
        <taxon>Pseudomonadati</taxon>
        <taxon>Pseudomonadota</taxon>
        <taxon>Betaproteobacteria</taxon>
        <taxon>Rhodocyclales</taxon>
        <taxon>Zoogloeaceae</taxon>
        <taxon>Thauera</taxon>
    </lineage>
</organism>
<dbReference type="EMBL" id="NOIH01000024">
    <property type="protein sequence ID" value="OYD52944.1"/>
    <property type="molecule type" value="Genomic_DNA"/>
</dbReference>
<comment type="function">
    <text evidence="1">DNA polymerase III is a complex, multichain enzyme responsible for most of the replicative synthesis in bacteria. The epsilon subunit contain the editing function and is a proofreading 3'-5' exonuclease.</text>
</comment>
<dbReference type="Pfam" id="PF00929">
    <property type="entry name" value="RNase_T"/>
    <property type="match status" value="1"/>
</dbReference>
<dbReference type="PANTHER" id="PTHR30231">
    <property type="entry name" value="DNA POLYMERASE III SUBUNIT EPSILON"/>
    <property type="match status" value="1"/>
</dbReference>
<gene>
    <name evidence="4" type="ORF">CGK74_15400</name>
</gene>
<dbReference type="FunFam" id="3.30.420.10:FF:000045">
    <property type="entry name" value="3'-5' exonuclease DinG"/>
    <property type="match status" value="1"/>
</dbReference>
<evidence type="ECO:0000313" key="5">
    <source>
        <dbReference type="Proteomes" id="UP000215181"/>
    </source>
</evidence>
<dbReference type="NCBIfam" id="NF006615">
    <property type="entry name" value="PRK09182.1"/>
    <property type="match status" value="1"/>
</dbReference>
<dbReference type="Gene3D" id="3.30.420.10">
    <property type="entry name" value="Ribonuclease H-like superfamily/Ribonuclease H"/>
    <property type="match status" value="1"/>
</dbReference>
<dbReference type="OrthoDB" id="9803913at2"/>
<dbReference type="SUPFAM" id="SSF53098">
    <property type="entry name" value="Ribonuclease H-like"/>
    <property type="match status" value="1"/>
</dbReference>
<evidence type="ECO:0000259" key="3">
    <source>
        <dbReference type="SMART" id="SM00479"/>
    </source>
</evidence>
<dbReference type="InterPro" id="IPR036397">
    <property type="entry name" value="RNaseH_sf"/>
</dbReference>
<proteinExistence type="predicted"/>
<feature type="domain" description="Exonuclease" evidence="3">
    <location>
        <begin position="43"/>
        <end position="209"/>
    </location>
</feature>
<dbReference type="InterPro" id="IPR012337">
    <property type="entry name" value="RNaseH-like_sf"/>
</dbReference>
<dbReference type="GO" id="GO:0005829">
    <property type="term" value="C:cytosol"/>
    <property type="evidence" value="ECO:0007669"/>
    <property type="project" value="TreeGrafter"/>
</dbReference>
<dbReference type="GO" id="GO:0003676">
    <property type="term" value="F:nucleic acid binding"/>
    <property type="evidence" value="ECO:0007669"/>
    <property type="project" value="InterPro"/>
</dbReference>
<comment type="subunit">
    <text evidence="2">DNA polymerase III contains a core (composed of alpha, epsilon and theta chains) that associates with a tau subunit. This core dimerizes to form the POLIII' complex. PolIII' associates with the gamma complex (composed of gamma, delta, delta', psi and chi chains) and with the beta chain to form the complete DNA polymerase III complex.</text>
</comment>
<sequence length="304" mass="34546">MRNTDAIEQLAREVEQHPDYKVLRRLQPRCSVGVWDGEEEVVQMALVDTETTGMNAERDEIIELGLVVVAVGAQSGLAFEVLESYGGLEEPRGPIPPETTRVHGITDAMVAGQRIDDLRVEALLKNVGLVIAHNASFDRRFLEKRLPVFAGLPWACSVKDVAWYEEGFGSQKLDYILMQCGYFHEAHRAEADCLALLEVLQRPLEKAGGVAMRQLLRASAQKRYRIWAVNSPFEVKDDLKAMGYRWDAVIRCWNRETSEDALEEELLRLKLLAYPKRPVKISVEMLDARVRFSDRPGIREERVI</sequence>